<organism evidence="1 3">
    <name type="scientific">Bergeriella denitrificans</name>
    <name type="common">Neisseria denitrificans</name>
    <dbReference type="NCBI Taxonomy" id="494"/>
    <lineage>
        <taxon>Bacteria</taxon>
        <taxon>Pseudomonadati</taxon>
        <taxon>Pseudomonadota</taxon>
        <taxon>Betaproteobacteria</taxon>
        <taxon>Neisseriales</taxon>
        <taxon>Neisseriaceae</taxon>
        <taxon>Bergeriella</taxon>
    </lineage>
</organism>
<reference evidence="1 3" key="1">
    <citation type="submission" date="2018-06" db="EMBL/GenBank/DDBJ databases">
        <authorList>
            <consortium name="Pathogen Informatics"/>
            <person name="Doyle S."/>
        </authorList>
    </citation>
    <scope>NUCLEOTIDE SEQUENCE [LARGE SCALE GENOMIC DNA]</scope>
    <source>
        <strain evidence="1 3">NCTC10295</strain>
    </source>
</reference>
<name>A0A378UD39_BERDE</name>
<gene>
    <name evidence="1" type="ORF">NCTC10295_00036</name>
    <name evidence="2" type="ORF">NCTC10295_00875</name>
</gene>
<evidence type="ECO:0000313" key="3">
    <source>
        <dbReference type="Proteomes" id="UP000254651"/>
    </source>
</evidence>
<dbReference type="EMBL" id="UGQS01000001">
    <property type="protein sequence ID" value="STZ75318.1"/>
    <property type="molecule type" value="Genomic_DNA"/>
</dbReference>
<dbReference type="AlphaFoldDB" id="A0A378UD39"/>
<proteinExistence type="predicted"/>
<dbReference type="Proteomes" id="UP000254651">
    <property type="component" value="Unassembled WGS sequence"/>
</dbReference>
<evidence type="ECO:0000313" key="1">
    <source>
        <dbReference type="EMBL" id="STZ75318.1"/>
    </source>
</evidence>
<dbReference type="Gene3D" id="3.90.1720.10">
    <property type="entry name" value="endopeptidase domain like (from Nostoc punctiforme)"/>
    <property type="match status" value="1"/>
</dbReference>
<dbReference type="SUPFAM" id="SSF54001">
    <property type="entry name" value="Cysteine proteinases"/>
    <property type="match status" value="1"/>
</dbReference>
<dbReference type="InterPro" id="IPR038765">
    <property type="entry name" value="Papain-like_cys_pep_sf"/>
</dbReference>
<dbReference type="EMBL" id="UGQS01000002">
    <property type="protein sequence ID" value="STZ76119.1"/>
    <property type="molecule type" value="Genomic_DNA"/>
</dbReference>
<keyword evidence="3" id="KW-1185">Reference proteome</keyword>
<dbReference type="RefSeq" id="WP_066080342.1">
    <property type="nucleotide sequence ID" value="NZ_CP181246.1"/>
</dbReference>
<evidence type="ECO:0000313" key="2">
    <source>
        <dbReference type="EMBL" id="STZ76119.1"/>
    </source>
</evidence>
<evidence type="ECO:0008006" key="4">
    <source>
        <dbReference type="Google" id="ProtNLM"/>
    </source>
</evidence>
<protein>
    <recommendedName>
        <fullName evidence="4">Enoyl-CoA hydratase</fullName>
    </recommendedName>
</protein>
<sequence>MTRVYLACYKGGRDWKGWKQAWPYLKARAADRLIRLFTRGPYSHCEIAVAERGGRYRCYSSSVRDGGVRLKTMPLPSEKWDLIPLPPETAAAAAALYEQTKAAGYDWRGALGTVLGLRQSRTRWFCSEWCARALRLSEAWTYSPNCLAALMRGRDF</sequence>
<accession>A0A378UD39</accession>